<keyword evidence="4" id="KW-1185">Reference proteome</keyword>
<proteinExistence type="predicted"/>
<dbReference type="EMBL" id="VLTN01000029">
    <property type="protein sequence ID" value="KAA0151087.1"/>
    <property type="molecule type" value="Genomic_DNA"/>
</dbReference>
<dbReference type="EMBL" id="VLTN01000029">
    <property type="protein sequence ID" value="KAA0151088.1"/>
    <property type="molecule type" value="Genomic_DNA"/>
</dbReference>
<protein>
    <submittedName>
        <fullName evidence="2">Uncharacterized protein</fullName>
    </submittedName>
</protein>
<gene>
    <name evidence="2" type="ORF">FNF29_04778</name>
    <name evidence="3" type="ORF">FNF29_04779</name>
</gene>
<evidence type="ECO:0000256" key="1">
    <source>
        <dbReference type="SAM" id="MobiDB-lite"/>
    </source>
</evidence>
<reference evidence="2 4" key="1">
    <citation type="submission" date="2019-07" db="EMBL/GenBank/DDBJ databases">
        <title>Genomes of Cafeteria roenbergensis.</title>
        <authorList>
            <person name="Fischer M.G."/>
            <person name="Hackl T."/>
            <person name="Roman M."/>
        </authorList>
    </citation>
    <scope>NUCLEOTIDE SEQUENCE [LARGE SCALE GENOMIC DNA]</scope>
    <source>
        <strain evidence="2 4">BVI</strain>
    </source>
</reference>
<organism evidence="2 4">
    <name type="scientific">Cafeteria roenbergensis</name>
    <name type="common">Marine flagellate</name>
    <dbReference type="NCBI Taxonomy" id="33653"/>
    <lineage>
        <taxon>Eukaryota</taxon>
        <taxon>Sar</taxon>
        <taxon>Stramenopiles</taxon>
        <taxon>Bigyra</taxon>
        <taxon>Opalozoa</taxon>
        <taxon>Bicosoecida</taxon>
        <taxon>Cafeteriaceae</taxon>
        <taxon>Cafeteria</taxon>
    </lineage>
</organism>
<evidence type="ECO:0000313" key="2">
    <source>
        <dbReference type="EMBL" id="KAA0151087.1"/>
    </source>
</evidence>
<comment type="caution">
    <text evidence="2">The sequence shown here is derived from an EMBL/GenBank/DDBJ whole genome shotgun (WGS) entry which is preliminary data.</text>
</comment>
<evidence type="ECO:0000313" key="4">
    <source>
        <dbReference type="Proteomes" id="UP000323011"/>
    </source>
</evidence>
<dbReference type="AlphaFoldDB" id="A0A5A8CEN5"/>
<feature type="region of interest" description="Disordered" evidence="1">
    <location>
        <begin position="90"/>
        <end position="112"/>
    </location>
</feature>
<accession>A0A5A8CEN5</accession>
<name>A0A5A8CEN5_CAFRO</name>
<feature type="region of interest" description="Disordered" evidence="1">
    <location>
        <begin position="553"/>
        <end position="572"/>
    </location>
</feature>
<feature type="compositionally biased region" description="Basic and acidic residues" evidence="1">
    <location>
        <begin position="97"/>
        <end position="112"/>
    </location>
</feature>
<sequence>MLRAWAVTLQRLKKASKEDLKWLLGTVLVSVMGLSLASSQAASAASQAQSAEAMMRLAAEQAESVASQAQSAASQAASAASQAQSAKAMMRLAAEQAGDRKERERAAAEVKDDRARHAAVRVHRSAADAFVFAKHAHRDGMATDHLSARSRAMEALRHMEDAYDMAMRETSIRDEPHPTISTHLHPHLKVEALVMWHAVMLYYAASTALHTLDEDTSALMDEEATPTARRRYARDTIEFARSCLAQAEVRARHAEVSVLGMWEKDLLDRIALRQADANSFFAAICDNPDQAAAAYDTHSADMAKAGIEHLRARFDSNHAMALFGVGDDRRAVAKLRSAHAKLLGAAKAAPRDEDGILAARWLEDDAEGGASVKSGRKRTLTHSAKTFQTAFRAFCESRTHDRQRILRRKNLSVPCMLLLVASFVESEDLVPIVDEVLDAAEAFLRDDPKLAFDDTAWLGRRGLTLLLTALFMAVEASRTDDDDASEELARDLVHSASSLATVRGSPGSPSTAGDVGAFAQLVAKGRPSPSSWRRTAAPSVEFSMLSRARRMKAEADRIRERPPSRRTDGGVIDAPRRERIAALLRVAHKMCPETTSARS</sequence>
<evidence type="ECO:0000313" key="3">
    <source>
        <dbReference type="EMBL" id="KAA0151088.1"/>
    </source>
</evidence>
<dbReference type="Proteomes" id="UP000323011">
    <property type="component" value="Unassembled WGS sequence"/>
</dbReference>